<reference evidence="1 2" key="1">
    <citation type="journal article" date="2015" name="Genome Announc.">
        <title>Expanding the biotechnology potential of lactobacilli through comparative genomics of 213 strains and associated genera.</title>
        <authorList>
            <person name="Sun Z."/>
            <person name="Harris H.M."/>
            <person name="McCann A."/>
            <person name="Guo C."/>
            <person name="Argimon S."/>
            <person name="Zhang W."/>
            <person name="Yang X."/>
            <person name="Jeffery I.B."/>
            <person name="Cooney J.C."/>
            <person name="Kagawa T.F."/>
            <person name="Liu W."/>
            <person name="Song Y."/>
            <person name="Salvetti E."/>
            <person name="Wrobel A."/>
            <person name="Rasinkangas P."/>
            <person name="Parkhill J."/>
            <person name="Rea M.C."/>
            <person name="O'Sullivan O."/>
            <person name="Ritari J."/>
            <person name="Douillard F.P."/>
            <person name="Paul Ross R."/>
            <person name="Yang R."/>
            <person name="Briner A.E."/>
            <person name="Felis G.E."/>
            <person name="de Vos W.M."/>
            <person name="Barrangou R."/>
            <person name="Klaenhammer T.R."/>
            <person name="Caufield P.W."/>
            <person name="Cui Y."/>
            <person name="Zhang H."/>
            <person name="O'Toole P.W."/>
        </authorList>
    </citation>
    <scope>NUCLEOTIDE SEQUENCE [LARGE SCALE GENOMIC DNA]</scope>
    <source>
        <strain evidence="1 2">DSM 17757</strain>
    </source>
</reference>
<protein>
    <submittedName>
        <fullName evidence="1">Uncharacterized protein</fullName>
    </submittedName>
</protein>
<dbReference type="STRING" id="319652.IV80_GL001545"/>
<name>A0A0R2IWE1_9LACO</name>
<keyword evidence="2" id="KW-1185">Reference proteome</keyword>
<dbReference type="EMBL" id="JQBR01000005">
    <property type="protein sequence ID" value="KRN66295.1"/>
    <property type="molecule type" value="Genomic_DNA"/>
</dbReference>
<comment type="caution">
    <text evidence="1">The sequence shown here is derived from an EMBL/GenBank/DDBJ whole genome shotgun (WGS) entry which is preliminary data.</text>
</comment>
<sequence>MDSKWRILATKSGTGKQYKYQKRVLELPIEVRKEQKIQQMKEELEVVKNI</sequence>
<dbReference type="AlphaFoldDB" id="A0A0R2IWE1"/>
<evidence type="ECO:0000313" key="1">
    <source>
        <dbReference type="EMBL" id="KRN66295.1"/>
    </source>
</evidence>
<organism evidence="1 2">
    <name type="scientific">Pediococcus cellicola</name>
    <dbReference type="NCBI Taxonomy" id="319652"/>
    <lineage>
        <taxon>Bacteria</taxon>
        <taxon>Bacillati</taxon>
        <taxon>Bacillota</taxon>
        <taxon>Bacilli</taxon>
        <taxon>Lactobacillales</taxon>
        <taxon>Lactobacillaceae</taxon>
        <taxon>Pediococcus</taxon>
    </lineage>
</organism>
<dbReference type="OrthoDB" id="9781005at2"/>
<gene>
    <name evidence="1" type="ORF">IV80_GL001545</name>
</gene>
<evidence type="ECO:0000313" key="2">
    <source>
        <dbReference type="Proteomes" id="UP000051568"/>
    </source>
</evidence>
<dbReference type="RefSeq" id="WP_157048832.1">
    <property type="nucleotide sequence ID" value="NZ_JBHSKU010000001.1"/>
</dbReference>
<proteinExistence type="predicted"/>
<accession>A0A0R2IWE1</accession>
<dbReference type="PATRIC" id="fig|319652.3.peg.1565"/>
<dbReference type="Proteomes" id="UP000051568">
    <property type="component" value="Unassembled WGS sequence"/>
</dbReference>